<dbReference type="InterPro" id="IPR004108">
    <property type="entry name" value="Fe_hydrogenase_lsu_C"/>
</dbReference>
<dbReference type="RefSeq" id="WP_316414093.1">
    <property type="nucleotide sequence ID" value="NZ_AP027080.1"/>
</dbReference>
<keyword evidence="1" id="KW-0004">4Fe-4S</keyword>
<accession>A0AA48H3G1</accession>
<dbReference type="AlphaFoldDB" id="A0AA48H3G1"/>
<dbReference type="Pfam" id="PF02906">
    <property type="entry name" value="Fe_hyd_lg_C"/>
    <property type="match status" value="1"/>
</dbReference>
<proteinExistence type="predicted"/>
<dbReference type="KEGG" id="msil:METEAL_03820"/>
<dbReference type="InterPro" id="IPR017900">
    <property type="entry name" value="4Fe4S_Fe_S_CS"/>
</dbReference>
<keyword evidence="4" id="KW-0411">Iron-sulfur</keyword>
<dbReference type="GO" id="GO:0046872">
    <property type="term" value="F:metal ion binding"/>
    <property type="evidence" value="ECO:0007669"/>
    <property type="project" value="UniProtKB-KW"/>
</dbReference>
<dbReference type="SUPFAM" id="SSF54862">
    <property type="entry name" value="4Fe-4S ferredoxins"/>
    <property type="match status" value="1"/>
</dbReference>
<evidence type="ECO:0000256" key="2">
    <source>
        <dbReference type="ARBA" id="ARBA00022723"/>
    </source>
</evidence>
<organism evidence="7 8">
    <name type="scientific">Mesoterricola silvestris</name>
    <dbReference type="NCBI Taxonomy" id="2927979"/>
    <lineage>
        <taxon>Bacteria</taxon>
        <taxon>Pseudomonadati</taxon>
        <taxon>Acidobacteriota</taxon>
        <taxon>Holophagae</taxon>
        <taxon>Holophagales</taxon>
        <taxon>Holophagaceae</taxon>
        <taxon>Mesoterricola</taxon>
    </lineage>
</organism>
<dbReference type="PROSITE" id="PS51379">
    <property type="entry name" value="4FE4S_FER_2"/>
    <property type="match status" value="2"/>
</dbReference>
<dbReference type="Gene3D" id="3.40.950.10">
    <property type="entry name" value="Fe-only Hydrogenase (Larger Subunit), Chain L, domain 3"/>
    <property type="match status" value="1"/>
</dbReference>
<feature type="domain" description="4Fe-4S" evidence="6">
    <location>
        <begin position="350"/>
        <end position="412"/>
    </location>
</feature>
<dbReference type="InterPro" id="IPR007202">
    <property type="entry name" value="4Fe-4S_dom"/>
</dbReference>
<evidence type="ECO:0000313" key="7">
    <source>
        <dbReference type="EMBL" id="BDU71208.1"/>
    </source>
</evidence>
<dbReference type="Gene3D" id="1.10.15.40">
    <property type="entry name" value="Electron transport complex subunit B, putative Fe-S cluster"/>
    <property type="match status" value="1"/>
</dbReference>
<dbReference type="InterPro" id="IPR017896">
    <property type="entry name" value="4Fe4S_Fe-S-bd"/>
</dbReference>
<feature type="domain" description="4Fe-4S ferredoxin-type" evidence="5">
    <location>
        <begin position="34"/>
        <end position="63"/>
    </location>
</feature>
<dbReference type="InterPro" id="IPR000014">
    <property type="entry name" value="PAS"/>
</dbReference>
<gene>
    <name evidence="7" type="ORF">METEAL_03820</name>
</gene>
<evidence type="ECO:0000256" key="1">
    <source>
        <dbReference type="ARBA" id="ARBA00022485"/>
    </source>
</evidence>
<keyword evidence="3" id="KW-0408">Iron</keyword>
<dbReference type="Pfam" id="PF12838">
    <property type="entry name" value="Fer4_7"/>
    <property type="match status" value="1"/>
</dbReference>
<evidence type="ECO:0000313" key="8">
    <source>
        <dbReference type="Proteomes" id="UP001238179"/>
    </source>
</evidence>
<dbReference type="Gene3D" id="3.30.70.20">
    <property type="match status" value="1"/>
</dbReference>
<dbReference type="Pfam" id="PF04060">
    <property type="entry name" value="FeS"/>
    <property type="match status" value="1"/>
</dbReference>
<evidence type="ECO:0000256" key="4">
    <source>
        <dbReference type="ARBA" id="ARBA00023014"/>
    </source>
</evidence>
<reference evidence="8" key="1">
    <citation type="journal article" date="2023" name="Int. J. Syst. Evol. Microbiol.">
        <title>Mesoterricola silvestris gen. nov., sp. nov., Mesoterricola sediminis sp. nov., Geothrix oryzae sp. nov., Geothrix edaphica sp. nov., Geothrix rubra sp. nov., and Geothrix limicola sp. nov., six novel members of Acidobacteriota isolated from soils.</title>
        <authorList>
            <person name="Itoh H."/>
            <person name="Sugisawa Y."/>
            <person name="Mise K."/>
            <person name="Xu Z."/>
            <person name="Kuniyasu M."/>
            <person name="Ushijima N."/>
            <person name="Kawano K."/>
            <person name="Kobayashi E."/>
            <person name="Shiratori Y."/>
            <person name="Masuda Y."/>
            <person name="Senoo K."/>
        </authorList>
    </citation>
    <scope>NUCLEOTIDE SEQUENCE [LARGE SCALE GENOMIC DNA]</scope>
    <source>
        <strain evidence="8">W79</strain>
    </source>
</reference>
<dbReference type="PROSITE" id="PS51656">
    <property type="entry name" value="4FE4S"/>
    <property type="match status" value="1"/>
</dbReference>
<dbReference type="EMBL" id="AP027080">
    <property type="protein sequence ID" value="BDU71208.1"/>
    <property type="molecule type" value="Genomic_DNA"/>
</dbReference>
<dbReference type="InterPro" id="IPR009016">
    <property type="entry name" value="Fe_hydrogenase"/>
</dbReference>
<feature type="domain" description="4Fe-4S ferredoxin-type" evidence="5">
    <location>
        <begin position="4"/>
        <end position="33"/>
    </location>
</feature>
<dbReference type="InterPro" id="IPR050340">
    <property type="entry name" value="Cytosolic_Fe-S_CAF"/>
</dbReference>
<dbReference type="PANTHER" id="PTHR11615">
    <property type="entry name" value="NITRATE, FORMATE, IRON DEHYDROGENASE"/>
    <property type="match status" value="1"/>
</dbReference>
<evidence type="ECO:0000256" key="3">
    <source>
        <dbReference type="ARBA" id="ARBA00023004"/>
    </source>
</evidence>
<name>A0AA48H3G1_9BACT</name>
<dbReference type="Gene3D" id="3.30.450.20">
    <property type="entry name" value="PAS domain"/>
    <property type="match status" value="1"/>
</dbReference>
<sequence length="569" mass="61245">MNKEKPIFTEKTQCQDCYKCVRQCPVKAIKVQNGSAAVIPERCVYCGTCVNVCPVGAKKVRDDLYRARLLLKRRPKVVASLAPSFVSEFPGVAPGAMVGALKALGFWGVSETALGAQQVSGACAAALARDPSGLSISSACPTAVELIRKYHPQHLDAVTRYVSPLLAHCRLLKKEYGEDVGIVFLGPCISKKLEADANPLLLDAALTFADLRRWFEDRGIDPAAQDPDGEFIPDRAREGALYPMDGGMIRGIQGAGARGASFMAFSGIPGIQEALKGLDSDARGLFLELLACEGGCVNGPQASGSCGTAIKWLRVMDHFPGEVGPPQAPTVDLASPVHQDPVVPPDHSSADIKRALRLVGKTQPEDQLNCGGCGYDDCRSLALALLEGRAEPGMCVSHMRKLAMNKANALIRAMPSGVVIADENLAIVECNRLFAELMGPECLMIYEARPGMEGASLAKVAPFSRLFMEALDSHGEPIRKDLRVGDRVIRLMVFPIESGHMVGGILQDITEPAVVREQIIQKTQDVIRKNVTTVQQIAYLLGENAAETELILGSIIESFQLPPVKRPER</sequence>
<dbReference type="PROSITE" id="PS00198">
    <property type="entry name" value="4FE4S_FER_1"/>
    <property type="match status" value="1"/>
</dbReference>
<keyword evidence="2" id="KW-0479">Metal-binding</keyword>
<evidence type="ECO:0000259" key="6">
    <source>
        <dbReference type="PROSITE" id="PS51656"/>
    </source>
</evidence>
<evidence type="ECO:0000259" key="5">
    <source>
        <dbReference type="PROSITE" id="PS51379"/>
    </source>
</evidence>
<dbReference type="Pfam" id="PF13188">
    <property type="entry name" value="PAS_8"/>
    <property type="match status" value="1"/>
</dbReference>
<keyword evidence="8" id="KW-1185">Reference proteome</keyword>
<protein>
    <submittedName>
        <fullName evidence="7">Uncharacterized protein</fullName>
    </submittedName>
</protein>
<dbReference type="GO" id="GO:0051539">
    <property type="term" value="F:4 iron, 4 sulfur cluster binding"/>
    <property type="evidence" value="ECO:0007669"/>
    <property type="project" value="UniProtKB-KW"/>
</dbReference>
<dbReference type="Proteomes" id="UP001238179">
    <property type="component" value="Chromosome"/>
</dbReference>
<dbReference type="SUPFAM" id="SSF53920">
    <property type="entry name" value="Fe-only hydrogenase"/>
    <property type="match status" value="1"/>
</dbReference>